<sequence>MSPQDQAPVKDADLEAMLMNLKEGDRCIVIRGEDLTEVDFGGDVSLAEKEGASMAGSWRDTGQAQQNG</sequence>
<accession>A0A426ZCG7</accession>
<evidence type="ECO:0000313" key="2">
    <source>
        <dbReference type="Proteomes" id="UP000287651"/>
    </source>
</evidence>
<dbReference type="AlphaFoldDB" id="A0A426ZCG7"/>
<organism evidence="1 2">
    <name type="scientific">Ensete ventricosum</name>
    <name type="common">Abyssinian banana</name>
    <name type="synonym">Musa ensete</name>
    <dbReference type="NCBI Taxonomy" id="4639"/>
    <lineage>
        <taxon>Eukaryota</taxon>
        <taxon>Viridiplantae</taxon>
        <taxon>Streptophyta</taxon>
        <taxon>Embryophyta</taxon>
        <taxon>Tracheophyta</taxon>
        <taxon>Spermatophyta</taxon>
        <taxon>Magnoliopsida</taxon>
        <taxon>Liliopsida</taxon>
        <taxon>Zingiberales</taxon>
        <taxon>Musaceae</taxon>
        <taxon>Ensete</taxon>
    </lineage>
</organism>
<proteinExistence type="predicted"/>
<comment type="caution">
    <text evidence="1">The sequence shown here is derived from an EMBL/GenBank/DDBJ whole genome shotgun (WGS) entry which is preliminary data.</text>
</comment>
<gene>
    <name evidence="1" type="ORF">B296_00044018</name>
</gene>
<evidence type="ECO:0000313" key="1">
    <source>
        <dbReference type="EMBL" id="RRT61688.1"/>
    </source>
</evidence>
<name>A0A426ZCG7_ENSVE</name>
<protein>
    <submittedName>
        <fullName evidence="1">Uncharacterized protein</fullName>
    </submittedName>
</protein>
<dbReference type="Proteomes" id="UP000287651">
    <property type="component" value="Unassembled WGS sequence"/>
</dbReference>
<dbReference type="EMBL" id="AMZH03007292">
    <property type="protein sequence ID" value="RRT61688.1"/>
    <property type="molecule type" value="Genomic_DNA"/>
</dbReference>
<reference evidence="1 2" key="1">
    <citation type="journal article" date="2014" name="Agronomy (Basel)">
        <title>A Draft Genome Sequence for Ensete ventricosum, the Drought-Tolerant Tree Against Hunger.</title>
        <authorList>
            <person name="Harrison J."/>
            <person name="Moore K.A."/>
            <person name="Paszkiewicz K."/>
            <person name="Jones T."/>
            <person name="Grant M."/>
            <person name="Ambacheew D."/>
            <person name="Muzemil S."/>
            <person name="Studholme D.J."/>
        </authorList>
    </citation>
    <scope>NUCLEOTIDE SEQUENCE [LARGE SCALE GENOMIC DNA]</scope>
</reference>